<evidence type="ECO:0000256" key="5">
    <source>
        <dbReference type="SAM" id="Phobius"/>
    </source>
</evidence>
<dbReference type="PANTHER" id="PTHR42770">
    <property type="entry name" value="AMINO ACID TRANSPORTER-RELATED"/>
    <property type="match status" value="1"/>
</dbReference>
<proteinExistence type="predicted"/>
<keyword evidence="3 5" id="KW-1133">Transmembrane helix</keyword>
<dbReference type="InterPro" id="IPR050367">
    <property type="entry name" value="APC_superfamily"/>
</dbReference>
<feature type="domain" description="Amino acid permease/ SLC12A" evidence="6">
    <location>
        <begin position="15"/>
        <end position="406"/>
    </location>
</feature>
<dbReference type="Proteomes" id="UP000195787">
    <property type="component" value="Unassembled WGS sequence"/>
</dbReference>
<feature type="transmembrane region" description="Helical" evidence="5">
    <location>
        <begin position="321"/>
        <end position="340"/>
    </location>
</feature>
<dbReference type="OrthoDB" id="259687at2"/>
<evidence type="ECO:0000256" key="1">
    <source>
        <dbReference type="ARBA" id="ARBA00004141"/>
    </source>
</evidence>
<sequence>MTELKRTVGVAGAAAIGISAMVGAGLFFVWSPAASLAGDLLWAALLLAALIAVLNALSSAQLAMEHPVSGGAYAYGRSEVSPWVGFSAGWMFLTGKTFSAAAMASIAARHISQDAAVAWTVVTIMALSVINILGMRVTTAVSKVIVVITVTIIAIALGWAFSGAESTLTTASTAATFVPEGTDQFELEGLGGLAVLQATGLLFFAFAGYARMATLGGEVVEPRKTLPRAILGALAFVLVIYGLLALATSMRLGDDLPESVTPVADLVGNPILHQVVMLGAVIACLGSLLGILAGLSRTALAMAHGRDMPGILGAVNRRTKTPIIAELVVMALAIVVAVLLPASAMVAVSSTFVLGYYAIAHWSAIRMRARFAQEGRRMWLPSWVPWVGIVACLLIVVTLSWVAVLIAVGWVLLGLFFWRGLAPVHRG</sequence>
<dbReference type="GO" id="GO:0055085">
    <property type="term" value="P:transmembrane transport"/>
    <property type="evidence" value="ECO:0007669"/>
    <property type="project" value="InterPro"/>
</dbReference>
<keyword evidence="4 5" id="KW-0472">Membrane</keyword>
<feature type="transmembrane region" description="Helical" evidence="5">
    <location>
        <begin position="386"/>
        <end position="418"/>
    </location>
</feature>
<dbReference type="Gene3D" id="1.20.1740.10">
    <property type="entry name" value="Amino acid/polyamine transporter I"/>
    <property type="match status" value="1"/>
</dbReference>
<dbReference type="InterPro" id="IPR004841">
    <property type="entry name" value="AA-permease/SLC12A_dom"/>
</dbReference>
<organism evidence="7 8">
    <name type="scientific">Agrococcus casei LMG 22410</name>
    <dbReference type="NCBI Taxonomy" id="1255656"/>
    <lineage>
        <taxon>Bacteria</taxon>
        <taxon>Bacillati</taxon>
        <taxon>Actinomycetota</taxon>
        <taxon>Actinomycetes</taxon>
        <taxon>Micrococcales</taxon>
        <taxon>Microbacteriaceae</taxon>
        <taxon>Agrococcus</taxon>
    </lineage>
</organism>
<dbReference type="GeneID" id="303172075"/>
<feature type="transmembrane region" description="Helical" evidence="5">
    <location>
        <begin position="271"/>
        <end position="300"/>
    </location>
</feature>
<dbReference type="AlphaFoldDB" id="A0A1R4F4H5"/>
<protein>
    <submittedName>
        <fullName evidence="7">Putative amino acid transporter</fullName>
    </submittedName>
</protein>
<feature type="transmembrane region" description="Helical" evidence="5">
    <location>
        <begin position="7"/>
        <end position="30"/>
    </location>
</feature>
<keyword evidence="8" id="KW-1185">Reference proteome</keyword>
<evidence type="ECO:0000313" key="8">
    <source>
        <dbReference type="Proteomes" id="UP000195787"/>
    </source>
</evidence>
<evidence type="ECO:0000259" key="6">
    <source>
        <dbReference type="Pfam" id="PF00324"/>
    </source>
</evidence>
<accession>A0A1R4F4H5</accession>
<name>A0A1R4F4H5_9MICO</name>
<evidence type="ECO:0000313" key="7">
    <source>
        <dbReference type="EMBL" id="SJM50796.1"/>
    </source>
</evidence>
<evidence type="ECO:0000256" key="2">
    <source>
        <dbReference type="ARBA" id="ARBA00022692"/>
    </source>
</evidence>
<evidence type="ECO:0000256" key="4">
    <source>
        <dbReference type="ARBA" id="ARBA00023136"/>
    </source>
</evidence>
<feature type="transmembrane region" description="Helical" evidence="5">
    <location>
        <begin position="346"/>
        <end position="365"/>
    </location>
</feature>
<dbReference type="Pfam" id="PF00324">
    <property type="entry name" value="AA_permease"/>
    <property type="match status" value="1"/>
</dbReference>
<keyword evidence="2 5" id="KW-0812">Transmembrane</keyword>
<feature type="transmembrane region" description="Helical" evidence="5">
    <location>
        <begin position="189"/>
        <end position="209"/>
    </location>
</feature>
<dbReference type="GO" id="GO:0016020">
    <property type="term" value="C:membrane"/>
    <property type="evidence" value="ECO:0007669"/>
    <property type="project" value="UniProtKB-SubCell"/>
</dbReference>
<dbReference type="PANTHER" id="PTHR42770:SF7">
    <property type="entry name" value="MEMBRANE PROTEIN"/>
    <property type="match status" value="1"/>
</dbReference>
<feature type="transmembrane region" description="Helical" evidence="5">
    <location>
        <begin position="230"/>
        <end position="251"/>
    </location>
</feature>
<reference evidence="7 8" key="1">
    <citation type="submission" date="2017-02" db="EMBL/GenBank/DDBJ databases">
        <authorList>
            <person name="Peterson S.W."/>
        </authorList>
    </citation>
    <scope>NUCLEOTIDE SEQUENCE [LARGE SCALE GENOMIC DNA]</scope>
    <source>
        <strain evidence="7 8">LMG 22410</strain>
    </source>
</reference>
<feature type="transmembrane region" description="Helical" evidence="5">
    <location>
        <begin position="83"/>
        <end position="104"/>
    </location>
</feature>
<comment type="subcellular location">
    <subcellularLocation>
        <location evidence="1">Membrane</location>
        <topology evidence="1">Multi-pass membrane protein</topology>
    </subcellularLocation>
</comment>
<dbReference type="PIRSF" id="PIRSF006060">
    <property type="entry name" value="AA_transporter"/>
    <property type="match status" value="1"/>
</dbReference>
<feature type="transmembrane region" description="Helical" evidence="5">
    <location>
        <begin position="116"/>
        <end position="133"/>
    </location>
</feature>
<dbReference type="EMBL" id="FUHU01000015">
    <property type="protein sequence ID" value="SJM50796.1"/>
    <property type="molecule type" value="Genomic_DNA"/>
</dbReference>
<dbReference type="RefSeq" id="WP_086990956.1">
    <property type="nucleotide sequence ID" value="NZ_FUHU01000015.1"/>
</dbReference>
<feature type="transmembrane region" description="Helical" evidence="5">
    <location>
        <begin position="140"/>
        <end position="161"/>
    </location>
</feature>
<evidence type="ECO:0000256" key="3">
    <source>
        <dbReference type="ARBA" id="ARBA00022989"/>
    </source>
</evidence>
<gene>
    <name evidence="7" type="ORF">CZ674_02515</name>
</gene>
<feature type="transmembrane region" description="Helical" evidence="5">
    <location>
        <begin position="42"/>
        <end position="63"/>
    </location>
</feature>